<organism evidence="2">
    <name type="scientific">Salix viminalis</name>
    <name type="common">Common osier</name>
    <name type="synonym">Basket willow</name>
    <dbReference type="NCBI Taxonomy" id="40686"/>
    <lineage>
        <taxon>Eukaryota</taxon>
        <taxon>Viridiplantae</taxon>
        <taxon>Streptophyta</taxon>
        <taxon>Embryophyta</taxon>
        <taxon>Tracheophyta</taxon>
        <taxon>Spermatophyta</taxon>
        <taxon>Magnoliopsida</taxon>
        <taxon>eudicotyledons</taxon>
        <taxon>Gunneridae</taxon>
        <taxon>Pentapetalae</taxon>
        <taxon>rosids</taxon>
        <taxon>fabids</taxon>
        <taxon>Malpighiales</taxon>
        <taxon>Salicaceae</taxon>
        <taxon>Saliceae</taxon>
        <taxon>Salix</taxon>
    </lineage>
</organism>
<dbReference type="PANTHER" id="PTHR46285:SF8">
    <property type="entry name" value="PLANT VIRAL-RESPONSE FAMILY PROTEIN"/>
    <property type="match status" value="1"/>
</dbReference>
<keyword evidence="1" id="KW-0472">Membrane</keyword>
<feature type="transmembrane region" description="Helical" evidence="1">
    <location>
        <begin position="81"/>
        <end position="100"/>
    </location>
</feature>
<gene>
    <name evidence="2" type="ORF">SVIM_LOCUS245684</name>
</gene>
<reference evidence="2" key="1">
    <citation type="submission" date="2019-03" db="EMBL/GenBank/DDBJ databases">
        <authorList>
            <person name="Mank J."/>
            <person name="Almeida P."/>
        </authorList>
    </citation>
    <scope>NUCLEOTIDE SEQUENCE</scope>
    <source>
        <strain evidence="2">78183</strain>
    </source>
</reference>
<proteinExistence type="predicted"/>
<keyword evidence="1" id="KW-1133">Transmembrane helix</keyword>
<sequence>MKKQNYKNTLRVLVSLPIPKELELLAVTVSDMGSLIGHVLAGMAFFMLGFWHLFNHVKLHSLQPNSHTSSPWFLITKPGYLVLYLIMLGSSIFILMELFIGPAKHHPFDVDGTIPSPKL</sequence>
<evidence type="ECO:0000313" key="2">
    <source>
        <dbReference type="EMBL" id="VFU41658.1"/>
    </source>
</evidence>
<feature type="transmembrane region" description="Helical" evidence="1">
    <location>
        <begin position="35"/>
        <end position="54"/>
    </location>
</feature>
<protein>
    <submittedName>
        <fullName evidence="2">Uncharacterized protein</fullName>
    </submittedName>
</protein>
<dbReference type="EMBL" id="CAADRP010001564">
    <property type="protein sequence ID" value="VFU41658.1"/>
    <property type="molecule type" value="Genomic_DNA"/>
</dbReference>
<evidence type="ECO:0000256" key="1">
    <source>
        <dbReference type="SAM" id="Phobius"/>
    </source>
</evidence>
<accession>A0A6N2LNC0</accession>
<name>A0A6N2LNC0_SALVM</name>
<keyword evidence="1" id="KW-0812">Transmembrane</keyword>
<dbReference type="AlphaFoldDB" id="A0A6N2LNC0"/>
<dbReference type="PANTHER" id="PTHR46285">
    <property type="entry name" value="PROTEINASE INHIBITOR I4, SERPIN (DUF716)-RELATED"/>
    <property type="match status" value="1"/>
</dbReference>